<evidence type="ECO:0000313" key="5">
    <source>
        <dbReference type="Proteomes" id="UP001501303"/>
    </source>
</evidence>
<comment type="caution">
    <text evidence="4">The sequence shown here is derived from an EMBL/GenBank/DDBJ whole genome shotgun (WGS) entry which is preliminary data.</text>
</comment>
<dbReference type="SUPFAM" id="SSF56601">
    <property type="entry name" value="beta-lactamase/transpeptidase-like"/>
    <property type="match status" value="1"/>
</dbReference>
<dbReference type="Pfam" id="PF13354">
    <property type="entry name" value="Beta-lactamase2"/>
    <property type="match status" value="1"/>
</dbReference>
<dbReference type="InterPro" id="IPR012338">
    <property type="entry name" value="Beta-lactam/transpept-like"/>
</dbReference>
<sequence>MLAVNAALATAIIATAAAGEPAGGHPPRAGHTTGPAEAPTVTAAETGVPAARGAVLPAGPGLADLTRTPEVPGPPVRPVPSVSPAGPSPAPSPPLENTGALSAPSPGVRLSVAVLETDTGRSAVFGEGKFDTASIVKVDILAALLLHAQDAGRELTEEEQALAAAMIRRSDNEATHALWAVIGREAGLDAANARLGLTGTRGGEGGHWGLTQTTSEDQLTLLRAVFPPAGTGSALSPESRAYIRRLMAGVVADQRWGVSAAGDGEVRLKNGWLPRSHTQLWDINSIGSVVAQGRRYLVAVVSDGHADYASGVAAVEAAAAAAVASFREGSEV</sequence>
<feature type="region of interest" description="Disordered" evidence="1">
    <location>
        <begin position="19"/>
        <end position="38"/>
    </location>
</feature>
<gene>
    <name evidence="4" type="ORF">GCM10009716_48500</name>
</gene>
<organism evidence="4 5">
    <name type="scientific">Streptomyces sodiiphilus</name>
    <dbReference type="NCBI Taxonomy" id="226217"/>
    <lineage>
        <taxon>Bacteria</taxon>
        <taxon>Bacillati</taxon>
        <taxon>Actinomycetota</taxon>
        <taxon>Actinomycetes</taxon>
        <taxon>Kitasatosporales</taxon>
        <taxon>Streptomycetaceae</taxon>
        <taxon>Streptomyces</taxon>
    </lineage>
</organism>
<evidence type="ECO:0000259" key="3">
    <source>
        <dbReference type="Pfam" id="PF13354"/>
    </source>
</evidence>
<evidence type="ECO:0000256" key="2">
    <source>
        <dbReference type="SAM" id="SignalP"/>
    </source>
</evidence>
<dbReference type="PANTHER" id="PTHR35333:SF3">
    <property type="entry name" value="BETA-LACTAMASE-TYPE TRANSPEPTIDASE FOLD CONTAINING PROTEIN"/>
    <property type="match status" value="1"/>
</dbReference>
<dbReference type="InterPro" id="IPR000871">
    <property type="entry name" value="Beta-lactam_class-A"/>
</dbReference>
<feature type="domain" description="Beta-lactamase class A catalytic" evidence="3">
    <location>
        <begin position="161"/>
        <end position="301"/>
    </location>
</feature>
<evidence type="ECO:0000256" key="1">
    <source>
        <dbReference type="SAM" id="MobiDB-lite"/>
    </source>
</evidence>
<keyword evidence="2" id="KW-0732">Signal</keyword>
<name>A0ABP5B7U8_9ACTN</name>
<feature type="chain" id="PRO_5045438075" description="Beta-lactamase class A catalytic domain-containing protein" evidence="2">
    <location>
        <begin position="17"/>
        <end position="332"/>
    </location>
</feature>
<dbReference type="EMBL" id="BAAAMJ010000087">
    <property type="protein sequence ID" value="GAA1935774.1"/>
    <property type="molecule type" value="Genomic_DNA"/>
</dbReference>
<evidence type="ECO:0000313" key="4">
    <source>
        <dbReference type="EMBL" id="GAA1935774.1"/>
    </source>
</evidence>
<dbReference type="PANTHER" id="PTHR35333">
    <property type="entry name" value="BETA-LACTAMASE"/>
    <property type="match status" value="1"/>
</dbReference>
<proteinExistence type="predicted"/>
<dbReference type="InterPro" id="IPR045155">
    <property type="entry name" value="Beta-lactam_cat"/>
</dbReference>
<keyword evidence="5" id="KW-1185">Reference proteome</keyword>
<reference evidence="5" key="1">
    <citation type="journal article" date="2019" name="Int. J. Syst. Evol. Microbiol.">
        <title>The Global Catalogue of Microorganisms (GCM) 10K type strain sequencing project: providing services to taxonomists for standard genome sequencing and annotation.</title>
        <authorList>
            <consortium name="The Broad Institute Genomics Platform"/>
            <consortium name="The Broad Institute Genome Sequencing Center for Infectious Disease"/>
            <person name="Wu L."/>
            <person name="Ma J."/>
        </authorList>
    </citation>
    <scope>NUCLEOTIDE SEQUENCE [LARGE SCALE GENOMIC DNA]</scope>
    <source>
        <strain evidence="5">JCM 13581</strain>
    </source>
</reference>
<protein>
    <recommendedName>
        <fullName evidence="3">Beta-lactamase class A catalytic domain-containing protein</fullName>
    </recommendedName>
</protein>
<dbReference type="Gene3D" id="3.40.710.10">
    <property type="entry name" value="DD-peptidase/beta-lactamase superfamily"/>
    <property type="match status" value="1"/>
</dbReference>
<feature type="region of interest" description="Disordered" evidence="1">
    <location>
        <begin position="53"/>
        <end position="103"/>
    </location>
</feature>
<accession>A0ABP5B7U8</accession>
<dbReference type="Proteomes" id="UP001501303">
    <property type="component" value="Unassembled WGS sequence"/>
</dbReference>
<feature type="signal peptide" evidence="2">
    <location>
        <begin position="1"/>
        <end position="16"/>
    </location>
</feature>